<dbReference type="Proteomes" id="UP001163266">
    <property type="component" value="Chromosome"/>
</dbReference>
<name>A0ABY6MQ49_9BURK</name>
<evidence type="ECO:0008006" key="4">
    <source>
        <dbReference type="Google" id="ProtNLM"/>
    </source>
</evidence>
<protein>
    <recommendedName>
        <fullName evidence="4">SPOR domain-containing protein</fullName>
    </recommendedName>
</protein>
<organism evidence="2 3">
    <name type="scientific">Caldimonas aquatica</name>
    <dbReference type="NCBI Taxonomy" id="376175"/>
    <lineage>
        <taxon>Bacteria</taxon>
        <taxon>Pseudomonadati</taxon>
        <taxon>Pseudomonadota</taxon>
        <taxon>Betaproteobacteria</taxon>
        <taxon>Burkholderiales</taxon>
        <taxon>Sphaerotilaceae</taxon>
        <taxon>Caldimonas</taxon>
    </lineage>
</organism>
<accession>A0ABY6MQ49</accession>
<feature type="region of interest" description="Disordered" evidence="1">
    <location>
        <begin position="71"/>
        <end position="97"/>
    </location>
</feature>
<evidence type="ECO:0000313" key="3">
    <source>
        <dbReference type="Proteomes" id="UP001163266"/>
    </source>
</evidence>
<dbReference type="RefSeq" id="WP_264891181.1">
    <property type="nucleotide sequence ID" value="NZ_CP110257.1"/>
</dbReference>
<sequence>MTPRQRLTGHPAALSADETSDERLSRIPQRPDGYHWIDVEGRQEFGPFATLEEALADMDEPSEAAIEQAEMVEEAEQELEIGPDVEHRDEDEPEAAP</sequence>
<dbReference type="EMBL" id="CP110257">
    <property type="protein sequence ID" value="UZD53598.1"/>
    <property type="molecule type" value="Genomic_DNA"/>
</dbReference>
<gene>
    <name evidence="2" type="ORF">OMP39_07725</name>
</gene>
<feature type="compositionally biased region" description="Acidic residues" evidence="1">
    <location>
        <begin position="71"/>
        <end position="83"/>
    </location>
</feature>
<feature type="region of interest" description="Disordered" evidence="1">
    <location>
        <begin position="1"/>
        <end position="32"/>
    </location>
</feature>
<keyword evidence="3" id="KW-1185">Reference proteome</keyword>
<proteinExistence type="predicted"/>
<evidence type="ECO:0000313" key="2">
    <source>
        <dbReference type="EMBL" id="UZD53598.1"/>
    </source>
</evidence>
<reference evidence="2" key="1">
    <citation type="submission" date="2022-10" db="EMBL/GenBank/DDBJ databases">
        <title>Complete genome sequence of Schlegelella aquatica LMG 23380.</title>
        <authorList>
            <person name="Musilova J."/>
            <person name="Kourilova X."/>
            <person name="Bezdicek M."/>
            <person name="Hermankova K."/>
            <person name="Obruca S."/>
            <person name="Sedlar K."/>
        </authorList>
    </citation>
    <scope>NUCLEOTIDE SEQUENCE</scope>
    <source>
        <strain evidence="2">LMG 23380</strain>
    </source>
</reference>
<evidence type="ECO:0000256" key="1">
    <source>
        <dbReference type="SAM" id="MobiDB-lite"/>
    </source>
</evidence>